<dbReference type="PANTHER" id="PTHR31042:SF131">
    <property type="entry name" value="CORE-2_I-BRANCHING BETA-1,6-N-ACETYLGLUCOSAMINYLTRANSFERASE FAMILY PROTEIN"/>
    <property type="match status" value="1"/>
</dbReference>
<keyword evidence="3" id="KW-0808">Transferase</keyword>
<dbReference type="PANTHER" id="PTHR31042">
    <property type="entry name" value="CORE-2/I-BRANCHING BETA-1,6-N-ACETYLGLUCOSAMINYLTRANSFERASE FAMILY PROTEIN-RELATED"/>
    <property type="match status" value="1"/>
</dbReference>
<feature type="transmembrane region" description="Helical" evidence="7">
    <location>
        <begin position="20"/>
        <end position="42"/>
    </location>
</feature>
<evidence type="ECO:0000313" key="8">
    <source>
        <dbReference type="EMBL" id="RRT53686.1"/>
    </source>
</evidence>
<dbReference type="Pfam" id="PF02485">
    <property type="entry name" value="Branch"/>
    <property type="match status" value="1"/>
</dbReference>
<dbReference type="EMBL" id="AMZH03011017">
    <property type="protein sequence ID" value="RRT53686.1"/>
    <property type="molecule type" value="Genomic_DNA"/>
</dbReference>
<organism evidence="8 9">
    <name type="scientific">Ensete ventricosum</name>
    <name type="common">Abyssinian banana</name>
    <name type="synonym">Musa ensete</name>
    <dbReference type="NCBI Taxonomy" id="4639"/>
    <lineage>
        <taxon>Eukaryota</taxon>
        <taxon>Viridiplantae</taxon>
        <taxon>Streptophyta</taxon>
        <taxon>Embryophyta</taxon>
        <taxon>Tracheophyta</taxon>
        <taxon>Spermatophyta</taxon>
        <taxon>Magnoliopsida</taxon>
        <taxon>Liliopsida</taxon>
        <taxon>Zingiberales</taxon>
        <taxon>Musaceae</taxon>
        <taxon>Ensete</taxon>
    </lineage>
</organism>
<keyword evidence="4 7" id="KW-0472">Membrane</keyword>
<comment type="subcellular location">
    <subcellularLocation>
        <location evidence="1">Membrane</location>
        <topology evidence="1">Single-pass type II membrane protein</topology>
    </subcellularLocation>
</comment>
<evidence type="ECO:0000256" key="4">
    <source>
        <dbReference type="ARBA" id="ARBA00023136"/>
    </source>
</evidence>
<dbReference type="Proteomes" id="UP000287651">
    <property type="component" value="Unassembled WGS sequence"/>
</dbReference>
<feature type="region of interest" description="Disordered" evidence="6">
    <location>
        <begin position="57"/>
        <end position="76"/>
    </location>
</feature>
<reference evidence="8 9" key="1">
    <citation type="journal article" date="2014" name="Agronomy (Basel)">
        <title>A Draft Genome Sequence for Ensete ventricosum, the Drought-Tolerant Tree Against Hunger.</title>
        <authorList>
            <person name="Harrison J."/>
            <person name="Moore K.A."/>
            <person name="Paszkiewicz K."/>
            <person name="Jones T."/>
            <person name="Grant M."/>
            <person name="Ambacheew D."/>
            <person name="Muzemil S."/>
            <person name="Studholme D.J."/>
        </authorList>
    </citation>
    <scope>NUCLEOTIDE SEQUENCE [LARGE SCALE GENOMIC DNA]</scope>
</reference>
<dbReference type="InterPro" id="IPR003406">
    <property type="entry name" value="Glyco_trans_14"/>
</dbReference>
<keyword evidence="7" id="KW-1133">Transmembrane helix</keyword>
<name>A0A426YPP5_ENSVE</name>
<feature type="compositionally biased region" description="Pro residues" evidence="6">
    <location>
        <begin position="60"/>
        <end position="71"/>
    </location>
</feature>
<dbReference type="GO" id="GO:0016757">
    <property type="term" value="F:glycosyltransferase activity"/>
    <property type="evidence" value="ECO:0007669"/>
    <property type="project" value="UniProtKB-KW"/>
</dbReference>
<comment type="caution">
    <text evidence="8">The sequence shown here is derived from an EMBL/GenBank/DDBJ whole genome shotgun (WGS) entry which is preliminary data.</text>
</comment>
<evidence type="ECO:0000256" key="3">
    <source>
        <dbReference type="ARBA" id="ARBA00022679"/>
    </source>
</evidence>
<evidence type="ECO:0000256" key="1">
    <source>
        <dbReference type="ARBA" id="ARBA00004606"/>
    </source>
</evidence>
<proteinExistence type="predicted"/>
<evidence type="ECO:0000256" key="5">
    <source>
        <dbReference type="ARBA" id="ARBA00023180"/>
    </source>
</evidence>
<evidence type="ECO:0000256" key="7">
    <source>
        <dbReference type="SAM" id="Phobius"/>
    </source>
</evidence>
<evidence type="ECO:0000313" key="9">
    <source>
        <dbReference type="Proteomes" id="UP000287651"/>
    </source>
</evidence>
<keyword evidence="5" id="KW-0325">Glycoprotein</keyword>
<gene>
    <name evidence="8" type="ORF">B296_00029232</name>
</gene>
<evidence type="ECO:0000256" key="6">
    <source>
        <dbReference type="SAM" id="MobiDB-lite"/>
    </source>
</evidence>
<accession>A0A426YPP5</accession>
<evidence type="ECO:0000256" key="2">
    <source>
        <dbReference type="ARBA" id="ARBA00022676"/>
    </source>
</evidence>
<dbReference type="InterPro" id="IPR044174">
    <property type="entry name" value="BC10-like"/>
</dbReference>
<dbReference type="GO" id="GO:0016020">
    <property type="term" value="C:membrane"/>
    <property type="evidence" value="ECO:0007669"/>
    <property type="project" value="UniProtKB-SubCell"/>
</dbReference>
<keyword evidence="2" id="KW-0328">Glycosyltransferase</keyword>
<dbReference type="AlphaFoldDB" id="A0A426YPP5"/>
<sequence>MKKQLQDHKSSNHISSRLRILISVSSLVTFGFCIGLVSSLYVRVGFPCAQTKQILFRASPPRPPPSPPTLSPPRVVQDRSSVGKEGFIGPNGYVKPGNFMHDMEDEELLWRASMVPRSRKLPFKHAKKVAFLFLTRGNLPLAPLWEEFFKGNEGSYSIYVHTDPSFDWSSVPKSSVFYGRRIPCQVVRWGTISMLDAERRLLANALLDFSNRRFVLLSESCIPLFNFPTVYSYLINSTEVFVEVYDDPGPNGRARYKSILKPAIELRQWRKGSQWFAMDRGLAMEIISDEKYYPLFQRYCRPSCLADEHYLPTLMNVRSFRGTANRSLTWADWSKGGPHPARIGRNEITVELLQRMRNGSACSYNGRATRICFLFGRKFLPNSLSRLVRLAPKLMDFGGS</sequence>
<keyword evidence="7" id="KW-0812">Transmembrane</keyword>
<protein>
    <submittedName>
        <fullName evidence="8">Uncharacterized protein</fullName>
    </submittedName>
</protein>